<reference evidence="4" key="2">
    <citation type="journal article" date="2023" name="Proc. Natl. Acad. Sci. U.S.A.">
        <title>A global phylogenomic analysis of the shiitake genus Lentinula.</title>
        <authorList>
            <person name="Sierra-Patev S."/>
            <person name="Min B."/>
            <person name="Naranjo-Ortiz M."/>
            <person name="Looney B."/>
            <person name="Konkel Z."/>
            <person name="Slot J.C."/>
            <person name="Sakamoto Y."/>
            <person name="Steenwyk J.L."/>
            <person name="Rokas A."/>
            <person name="Carro J."/>
            <person name="Camarero S."/>
            <person name="Ferreira P."/>
            <person name="Molpeceres G."/>
            <person name="Ruiz-Duenas F.J."/>
            <person name="Serrano A."/>
            <person name="Henrissat B."/>
            <person name="Drula E."/>
            <person name="Hughes K.W."/>
            <person name="Mata J.L."/>
            <person name="Ishikawa N.K."/>
            <person name="Vargas-Isla R."/>
            <person name="Ushijima S."/>
            <person name="Smith C.A."/>
            <person name="Donoghue J."/>
            <person name="Ahrendt S."/>
            <person name="Andreopoulos W."/>
            <person name="He G."/>
            <person name="LaButti K."/>
            <person name="Lipzen A."/>
            <person name="Ng V."/>
            <person name="Riley R."/>
            <person name="Sandor L."/>
            <person name="Barry K."/>
            <person name="Martinez A.T."/>
            <person name="Xiao Y."/>
            <person name="Gibbons J.G."/>
            <person name="Terashima K."/>
            <person name="Grigoriev I.V."/>
            <person name="Hibbett D."/>
        </authorList>
    </citation>
    <scope>NUCLEOTIDE SEQUENCE</scope>
    <source>
        <strain evidence="4">Sp2 HRB7682 ss15</strain>
    </source>
</reference>
<gene>
    <name evidence="4" type="ORF">C8J55DRAFT_378069</name>
</gene>
<evidence type="ECO:0000256" key="2">
    <source>
        <dbReference type="PROSITE-ProRule" id="PRU00089"/>
    </source>
</evidence>
<dbReference type="InterPro" id="IPR050211">
    <property type="entry name" value="FOX_domain-containing"/>
</dbReference>
<comment type="caution">
    <text evidence="4">The sequence shown here is derived from an EMBL/GenBank/DDBJ whole genome shotgun (WGS) entry which is preliminary data.</text>
</comment>
<evidence type="ECO:0000313" key="4">
    <source>
        <dbReference type="EMBL" id="KAJ4464507.1"/>
    </source>
</evidence>
<feature type="DNA-binding region" description="Fork-head" evidence="2">
    <location>
        <begin position="28"/>
        <end position="118"/>
    </location>
</feature>
<dbReference type="Proteomes" id="UP001150238">
    <property type="component" value="Unassembled WGS sequence"/>
</dbReference>
<dbReference type="GO" id="GO:0030154">
    <property type="term" value="P:cell differentiation"/>
    <property type="evidence" value="ECO:0007669"/>
    <property type="project" value="TreeGrafter"/>
</dbReference>
<dbReference type="GO" id="GO:0000978">
    <property type="term" value="F:RNA polymerase II cis-regulatory region sequence-specific DNA binding"/>
    <property type="evidence" value="ECO:0007669"/>
    <property type="project" value="TreeGrafter"/>
</dbReference>
<proteinExistence type="predicted"/>
<dbReference type="PRINTS" id="PR00053">
    <property type="entry name" value="FORKHEAD"/>
</dbReference>
<evidence type="ECO:0000256" key="1">
    <source>
        <dbReference type="ARBA" id="ARBA00023125"/>
    </source>
</evidence>
<sequence length="118" mass="13611">ERVRHRYNIPNSVNVNLNAIPDPPLGQKPSEKHAKLVHLAIAGSPNLRLSLGEIYHAIQERFPYYKNLTNKKWQGSIRHMLSLKAEFIQIPRPVTEPGSGNYWSLDMNMTGDKRVRKR</sequence>
<dbReference type="PANTHER" id="PTHR11829:SF343">
    <property type="entry name" value="FORK-HEAD DOMAIN-CONTAINING PROTEIN"/>
    <property type="match status" value="1"/>
</dbReference>
<keyword evidence="1 2" id="KW-0238">DNA-binding</keyword>
<dbReference type="SUPFAM" id="SSF46785">
    <property type="entry name" value="Winged helix' DNA-binding domain"/>
    <property type="match status" value="1"/>
</dbReference>
<comment type="subcellular location">
    <subcellularLocation>
        <location evidence="2">Nucleus</location>
    </subcellularLocation>
</comment>
<dbReference type="CDD" id="cd00059">
    <property type="entry name" value="FH_FOX"/>
    <property type="match status" value="1"/>
</dbReference>
<evidence type="ECO:0000259" key="3">
    <source>
        <dbReference type="PROSITE" id="PS50039"/>
    </source>
</evidence>
<dbReference type="SMART" id="SM00339">
    <property type="entry name" value="FH"/>
    <property type="match status" value="1"/>
</dbReference>
<organism evidence="4 5">
    <name type="scientific">Lentinula lateritia</name>
    <dbReference type="NCBI Taxonomy" id="40482"/>
    <lineage>
        <taxon>Eukaryota</taxon>
        <taxon>Fungi</taxon>
        <taxon>Dikarya</taxon>
        <taxon>Basidiomycota</taxon>
        <taxon>Agaricomycotina</taxon>
        <taxon>Agaricomycetes</taxon>
        <taxon>Agaricomycetidae</taxon>
        <taxon>Agaricales</taxon>
        <taxon>Marasmiineae</taxon>
        <taxon>Omphalotaceae</taxon>
        <taxon>Lentinula</taxon>
    </lineage>
</organism>
<feature type="non-terminal residue" evidence="4">
    <location>
        <position position="118"/>
    </location>
</feature>
<protein>
    <recommendedName>
        <fullName evidence="3">Fork-head domain-containing protein</fullName>
    </recommendedName>
</protein>
<dbReference type="PANTHER" id="PTHR11829">
    <property type="entry name" value="FORKHEAD BOX PROTEIN"/>
    <property type="match status" value="1"/>
</dbReference>
<dbReference type="InterPro" id="IPR036388">
    <property type="entry name" value="WH-like_DNA-bd_sf"/>
</dbReference>
<dbReference type="InterPro" id="IPR036390">
    <property type="entry name" value="WH_DNA-bd_sf"/>
</dbReference>
<evidence type="ECO:0000313" key="5">
    <source>
        <dbReference type="Proteomes" id="UP001150238"/>
    </source>
</evidence>
<name>A0A9W8ZQX9_9AGAR</name>
<dbReference type="EMBL" id="JANVFS010000058">
    <property type="protein sequence ID" value="KAJ4464507.1"/>
    <property type="molecule type" value="Genomic_DNA"/>
</dbReference>
<dbReference type="PROSITE" id="PS50039">
    <property type="entry name" value="FORK_HEAD_3"/>
    <property type="match status" value="1"/>
</dbReference>
<reference evidence="4" key="1">
    <citation type="submission" date="2022-08" db="EMBL/GenBank/DDBJ databases">
        <authorList>
            <consortium name="DOE Joint Genome Institute"/>
            <person name="Min B."/>
            <person name="Riley R."/>
            <person name="Sierra-Patev S."/>
            <person name="Naranjo-Ortiz M."/>
            <person name="Looney B."/>
            <person name="Konkel Z."/>
            <person name="Slot J.C."/>
            <person name="Sakamoto Y."/>
            <person name="Steenwyk J.L."/>
            <person name="Rokas A."/>
            <person name="Carro J."/>
            <person name="Camarero S."/>
            <person name="Ferreira P."/>
            <person name="Molpeceres G."/>
            <person name="Ruiz-Duenas F.J."/>
            <person name="Serrano A."/>
            <person name="Henrissat B."/>
            <person name="Drula E."/>
            <person name="Hughes K.W."/>
            <person name="Mata J.L."/>
            <person name="Ishikawa N.K."/>
            <person name="Vargas-Isla R."/>
            <person name="Ushijima S."/>
            <person name="Smith C.A."/>
            <person name="Ahrendt S."/>
            <person name="Andreopoulos W."/>
            <person name="He G."/>
            <person name="Labutti K."/>
            <person name="Lipzen A."/>
            <person name="Ng V."/>
            <person name="Sandor L."/>
            <person name="Barry K."/>
            <person name="Martinez A.T."/>
            <person name="Xiao Y."/>
            <person name="Gibbons J.G."/>
            <person name="Terashima K."/>
            <person name="Hibbett D.S."/>
            <person name="Grigoriev I.V."/>
        </authorList>
    </citation>
    <scope>NUCLEOTIDE SEQUENCE</scope>
    <source>
        <strain evidence="4">Sp2 HRB7682 ss15</strain>
    </source>
</reference>
<dbReference type="Gene3D" id="1.10.10.10">
    <property type="entry name" value="Winged helix-like DNA-binding domain superfamily/Winged helix DNA-binding domain"/>
    <property type="match status" value="1"/>
</dbReference>
<dbReference type="GO" id="GO:0000981">
    <property type="term" value="F:DNA-binding transcription factor activity, RNA polymerase II-specific"/>
    <property type="evidence" value="ECO:0007669"/>
    <property type="project" value="TreeGrafter"/>
</dbReference>
<feature type="domain" description="Fork-head" evidence="3">
    <location>
        <begin position="28"/>
        <end position="118"/>
    </location>
</feature>
<dbReference type="Pfam" id="PF00250">
    <property type="entry name" value="Forkhead"/>
    <property type="match status" value="1"/>
</dbReference>
<dbReference type="GO" id="GO:0009653">
    <property type="term" value="P:anatomical structure morphogenesis"/>
    <property type="evidence" value="ECO:0007669"/>
    <property type="project" value="TreeGrafter"/>
</dbReference>
<dbReference type="InterPro" id="IPR001766">
    <property type="entry name" value="Fork_head_dom"/>
</dbReference>
<feature type="non-terminal residue" evidence="4">
    <location>
        <position position="1"/>
    </location>
</feature>
<dbReference type="GO" id="GO:0005634">
    <property type="term" value="C:nucleus"/>
    <property type="evidence" value="ECO:0007669"/>
    <property type="project" value="UniProtKB-SubCell"/>
</dbReference>
<accession>A0A9W8ZQX9</accession>
<keyword evidence="2" id="KW-0539">Nucleus</keyword>
<dbReference type="AlphaFoldDB" id="A0A9W8ZQX9"/>